<dbReference type="CDD" id="cd00610">
    <property type="entry name" value="OAT_like"/>
    <property type="match status" value="1"/>
</dbReference>
<name>A0ABW1T2V9_9ACTN</name>
<keyword evidence="5" id="KW-1185">Reference proteome</keyword>
<dbReference type="PANTHER" id="PTHR45688">
    <property type="match status" value="1"/>
</dbReference>
<evidence type="ECO:0000256" key="1">
    <source>
        <dbReference type="ARBA" id="ARBA00008954"/>
    </source>
</evidence>
<dbReference type="GO" id="GO:0008483">
    <property type="term" value="F:transaminase activity"/>
    <property type="evidence" value="ECO:0007669"/>
    <property type="project" value="UniProtKB-KW"/>
</dbReference>
<dbReference type="InterPro" id="IPR015422">
    <property type="entry name" value="PyrdxlP-dep_Trfase_small"/>
</dbReference>
<evidence type="ECO:0000256" key="3">
    <source>
        <dbReference type="RuleBase" id="RU003560"/>
    </source>
</evidence>
<keyword evidence="4" id="KW-0032">Aminotransferase</keyword>
<dbReference type="InterPro" id="IPR015421">
    <property type="entry name" value="PyrdxlP-dep_Trfase_major"/>
</dbReference>
<dbReference type="Pfam" id="PF00202">
    <property type="entry name" value="Aminotran_3"/>
    <property type="match status" value="1"/>
</dbReference>
<sequence>MSEPRTIGPSSYFDPKDVDRLDPVTGDLVRRRIDALGPSYRLFYRRPLHIVRGSGTKLYDVDGVEYLDTYNNVPSVGHAHPRVTAAIAEQAAVLSTHTRYLHESIVRYAEDLLSTLPDELGHVVFTCTGSEANDLALRIAKKHTGGTGVIVTRNAYHGVSTEIASISPSLVGVDALPDWVRWVPAPDPRRVDWSGYASLGEWFAAQVQAGIDDLAANGVRFAAFVADSIFASDGVLADPVGFLAPARAVVAAAGGVYLADEVQPGFGRTGDAMWGFERHGTAASPFVPDVMTIGKPMGNGFPVAATVLTPEVVAEFGRDMRYFNTFGGNAVAIAAAQAVLDIVRDEGLQDNARVVGAHLQESLRALQSQHLAISDVRGAGLFVALEFGLESYAAAEDLTLAVVNGLKEHHVLVGTAGIYNDALKIRPPLCFSIEDADRFVTELDAVLTELGQ</sequence>
<dbReference type="Proteomes" id="UP001596138">
    <property type="component" value="Unassembled WGS sequence"/>
</dbReference>
<protein>
    <submittedName>
        <fullName evidence="4">Aspartate aminotransferase family protein</fullName>
    </submittedName>
</protein>
<accession>A0ABW1T2V9</accession>
<evidence type="ECO:0000256" key="2">
    <source>
        <dbReference type="ARBA" id="ARBA00022898"/>
    </source>
</evidence>
<reference evidence="5" key="1">
    <citation type="journal article" date="2019" name="Int. J. Syst. Evol. Microbiol.">
        <title>The Global Catalogue of Microorganisms (GCM) 10K type strain sequencing project: providing services to taxonomists for standard genome sequencing and annotation.</title>
        <authorList>
            <consortium name="The Broad Institute Genomics Platform"/>
            <consortium name="The Broad Institute Genome Sequencing Center for Infectious Disease"/>
            <person name="Wu L."/>
            <person name="Ma J."/>
        </authorList>
    </citation>
    <scope>NUCLEOTIDE SEQUENCE [LARGE SCALE GENOMIC DNA]</scope>
    <source>
        <strain evidence="5">CGMCC 4.7317</strain>
    </source>
</reference>
<proteinExistence type="inferred from homology"/>
<dbReference type="InterPro" id="IPR015424">
    <property type="entry name" value="PyrdxlP-dep_Trfase"/>
</dbReference>
<dbReference type="RefSeq" id="WP_386767832.1">
    <property type="nucleotide sequence ID" value="NZ_JBHSTI010000008.1"/>
</dbReference>
<dbReference type="Gene3D" id="3.40.640.10">
    <property type="entry name" value="Type I PLP-dependent aspartate aminotransferase-like (Major domain)"/>
    <property type="match status" value="1"/>
</dbReference>
<dbReference type="SUPFAM" id="SSF53383">
    <property type="entry name" value="PLP-dependent transferases"/>
    <property type="match status" value="1"/>
</dbReference>
<keyword evidence="4" id="KW-0808">Transferase</keyword>
<keyword evidence="2 3" id="KW-0663">Pyridoxal phosphate</keyword>
<gene>
    <name evidence="4" type="ORF">ACFQGU_14415</name>
</gene>
<comment type="similarity">
    <text evidence="1 3">Belongs to the class-III pyridoxal-phosphate-dependent aminotransferase family.</text>
</comment>
<comment type="caution">
    <text evidence="4">The sequence shown here is derived from an EMBL/GenBank/DDBJ whole genome shotgun (WGS) entry which is preliminary data.</text>
</comment>
<organism evidence="4 5">
    <name type="scientific">Longivirga aurantiaca</name>
    <dbReference type="NCBI Taxonomy" id="1837743"/>
    <lineage>
        <taxon>Bacteria</taxon>
        <taxon>Bacillati</taxon>
        <taxon>Actinomycetota</taxon>
        <taxon>Actinomycetes</taxon>
        <taxon>Sporichthyales</taxon>
        <taxon>Sporichthyaceae</taxon>
        <taxon>Longivirga</taxon>
    </lineage>
</organism>
<dbReference type="Gene3D" id="3.90.1150.10">
    <property type="entry name" value="Aspartate Aminotransferase, domain 1"/>
    <property type="match status" value="1"/>
</dbReference>
<dbReference type="EMBL" id="JBHSTI010000008">
    <property type="protein sequence ID" value="MFC6239076.1"/>
    <property type="molecule type" value="Genomic_DNA"/>
</dbReference>
<dbReference type="PIRSF" id="PIRSF000521">
    <property type="entry name" value="Transaminase_4ab_Lys_Orn"/>
    <property type="match status" value="1"/>
</dbReference>
<evidence type="ECO:0000313" key="4">
    <source>
        <dbReference type="EMBL" id="MFC6239076.1"/>
    </source>
</evidence>
<evidence type="ECO:0000313" key="5">
    <source>
        <dbReference type="Proteomes" id="UP001596138"/>
    </source>
</evidence>
<dbReference type="InterPro" id="IPR005814">
    <property type="entry name" value="Aminotrans_3"/>
</dbReference>
<dbReference type="PANTHER" id="PTHR45688:SF13">
    <property type="entry name" value="ALANINE--GLYOXYLATE AMINOTRANSFERASE 2-LIKE"/>
    <property type="match status" value="1"/>
</dbReference>